<dbReference type="OrthoDB" id="9807977at2"/>
<dbReference type="GO" id="GO:0043190">
    <property type="term" value="C:ATP-binding cassette (ABC) transporter complex"/>
    <property type="evidence" value="ECO:0007669"/>
    <property type="project" value="TreeGrafter"/>
</dbReference>
<organism evidence="7 8">
    <name type="scientific">Chitinophaga niabensis</name>
    <dbReference type="NCBI Taxonomy" id="536979"/>
    <lineage>
        <taxon>Bacteria</taxon>
        <taxon>Pseudomonadati</taxon>
        <taxon>Bacteroidota</taxon>
        <taxon>Chitinophagia</taxon>
        <taxon>Chitinophagales</taxon>
        <taxon>Chitinophagaceae</taxon>
        <taxon>Chitinophaga</taxon>
    </lineage>
</organism>
<keyword evidence="3 6" id="KW-0812">Transmembrane</keyword>
<evidence type="ECO:0000256" key="1">
    <source>
        <dbReference type="ARBA" id="ARBA00004651"/>
    </source>
</evidence>
<dbReference type="AlphaFoldDB" id="A0A1N6HA75"/>
<protein>
    <submittedName>
        <fullName evidence="7">Lipopolysaccharide export system permease protein</fullName>
    </submittedName>
</protein>
<dbReference type="PANTHER" id="PTHR33529:SF8">
    <property type="entry name" value="PERMEASE, YJGP_YJGQ FAMILY"/>
    <property type="match status" value="1"/>
</dbReference>
<dbReference type="Proteomes" id="UP000185003">
    <property type="component" value="Unassembled WGS sequence"/>
</dbReference>
<evidence type="ECO:0000256" key="4">
    <source>
        <dbReference type="ARBA" id="ARBA00022989"/>
    </source>
</evidence>
<name>A0A1N6HA75_9BACT</name>
<proteinExistence type="predicted"/>
<evidence type="ECO:0000313" key="8">
    <source>
        <dbReference type="Proteomes" id="UP000185003"/>
    </source>
</evidence>
<keyword evidence="2" id="KW-1003">Cell membrane</keyword>
<feature type="transmembrane region" description="Helical" evidence="6">
    <location>
        <begin position="104"/>
        <end position="123"/>
    </location>
</feature>
<dbReference type="PANTHER" id="PTHR33529">
    <property type="entry name" value="SLR0882 PROTEIN-RELATED"/>
    <property type="match status" value="1"/>
</dbReference>
<evidence type="ECO:0000313" key="7">
    <source>
        <dbReference type="EMBL" id="SIO16704.1"/>
    </source>
</evidence>
<dbReference type="RefSeq" id="WP_074240238.1">
    <property type="nucleotide sequence ID" value="NZ_FSRA01000001.1"/>
</dbReference>
<evidence type="ECO:0000256" key="6">
    <source>
        <dbReference type="SAM" id="Phobius"/>
    </source>
</evidence>
<keyword evidence="5 6" id="KW-0472">Membrane</keyword>
<keyword evidence="8" id="KW-1185">Reference proteome</keyword>
<reference evidence="7 8" key="1">
    <citation type="submission" date="2016-11" db="EMBL/GenBank/DDBJ databases">
        <authorList>
            <person name="Jaros S."/>
            <person name="Januszkiewicz K."/>
            <person name="Wedrychowicz H."/>
        </authorList>
    </citation>
    <scope>NUCLEOTIDE SEQUENCE [LARGE SCALE GENOMIC DNA]</scope>
    <source>
        <strain evidence="7 8">DSM 24787</strain>
    </source>
</reference>
<comment type="subcellular location">
    <subcellularLocation>
        <location evidence="1">Cell membrane</location>
        <topology evidence="1">Multi-pass membrane protein</topology>
    </subcellularLocation>
</comment>
<gene>
    <name evidence="7" type="ORF">SAMN04488055_3267</name>
</gene>
<feature type="transmembrane region" description="Helical" evidence="6">
    <location>
        <begin position="335"/>
        <end position="355"/>
    </location>
</feature>
<accession>A0A1N6HA75</accession>
<dbReference type="Pfam" id="PF03739">
    <property type="entry name" value="LptF_LptG"/>
    <property type="match status" value="1"/>
</dbReference>
<dbReference type="InterPro" id="IPR005495">
    <property type="entry name" value="LptG/LptF_permease"/>
</dbReference>
<feature type="transmembrane region" description="Helical" evidence="6">
    <location>
        <begin position="278"/>
        <end position="295"/>
    </location>
</feature>
<dbReference type="GO" id="GO:0015920">
    <property type="term" value="P:lipopolysaccharide transport"/>
    <property type="evidence" value="ECO:0007669"/>
    <property type="project" value="TreeGrafter"/>
</dbReference>
<evidence type="ECO:0000256" key="5">
    <source>
        <dbReference type="ARBA" id="ARBA00023136"/>
    </source>
</evidence>
<keyword evidence="4 6" id="KW-1133">Transmembrane helix</keyword>
<feature type="transmembrane region" description="Helical" evidence="6">
    <location>
        <begin position="307"/>
        <end position="329"/>
    </location>
</feature>
<feature type="transmembrane region" description="Helical" evidence="6">
    <location>
        <begin position="12"/>
        <end position="33"/>
    </location>
</feature>
<dbReference type="EMBL" id="FSRA01000001">
    <property type="protein sequence ID" value="SIO16704.1"/>
    <property type="molecule type" value="Genomic_DNA"/>
</dbReference>
<feature type="transmembrane region" description="Helical" evidence="6">
    <location>
        <begin position="53"/>
        <end position="83"/>
    </location>
</feature>
<evidence type="ECO:0000256" key="2">
    <source>
        <dbReference type="ARBA" id="ARBA00022475"/>
    </source>
</evidence>
<dbReference type="STRING" id="536979.SAMN04488055_3267"/>
<sequence length="359" mass="41182">MKKIDWYILRKFIGTFIYSLMILLVISVVIDITEKIDDFMTHNLSFGFVLMNYYIGFIPHIAALLFPLFIFISVIFFTSKLAYKTEIVAILSSGVSFRRFLRPYWVGAILFGGILWAANQWVVPNANRIRTSFENKYVSAPANSEALRDKTLRVDSNTYITFGYYDPNYKNGSDFVLKRVDGQKVIYNMRAERVTWDSIARKWKLEFASERTIDGLKEKLTFKNDTSIKIPLLPSELIEEKNKQEAMTTPELNRFLEREELRGAEGLNTYYVEKYRRTSAAVAVVILVLIGAIISSRKVRGGSGLHLALGIVISATYILFMQFSTVFATKANLDPLLAAWIPNFLFGLLALWLYFRAPK</sequence>
<evidence type="ECO:0000256" key="3">
    <source>
        <dbReference type="ARBA" id="ARBA00022692"/>
    </source>
</evidence>